<evidence type="ECO:0000259" key="1">
    <source>
        <dbReference type="Pfam" id="PF22936"/>
    </source>
</evidence>
<evidence type="ECO:0000313" key="3">
    <source>
        <dbReference type="EnsemblPlants" id="PAC:32918039.CDS.1"/>
    </source>
</evidence>
<protein>
    <recommendedName>
        <fullName evidence="1">Retrovirus-related Pol polyprotein from transposon TNT 1-94-like beta-barrel domain-containing protein</fullName>
    </recommendedName>
</protein>
<dbReference type="EnsemblPlants" id="Pp3c26_13980V3.1">
    <property type="protein sequence ID" value="PAC:32918039.CDS.1"/>
    <property type="gene ID" value="Pp3c26_13980"/>
</dbReference>
<name>A0A2K1ID03_PHYPA</name>
<proteinExistence type="predicted"/>
<organism evidence="2">
    <name type="scientific">Physcomitrium patens</name>
    <name type="common">Spreading-leaved earth moss</name>
    <name type="synonym">Physcomitrella patens</name>
    <dbReference type="NCBI Taxonomy" id="3218"/>
    <lineage>
        <taxon>Eukaryota</taxon>
        <taxon>Viridiplantae</taxon>
        <taxon>Streptophyta</taxon>
        <taxon>Embryophyta</taxon>
        <taxon>Bryophyta</taxon>
        <taxon>Bryophytina</taxon>
        <taxon>Bryopsida</taxon>
        <taxon>Funariidae</taxon>
        <taxon>Funariales</taxon>
        <taxon>Funariaceae</taxon>
        <taxon>Physcomitrium</taxon>
    </lineage>
</organism>
<gene>
    <name evidence="2" type="ORF">PHYPA_030628</name>
</gene>
<dbReference type="PaxDb" id="3218-PP1S6_460V6.1"/>
<reference evidence="3" key="3">
    <citation type="submission" date="2020-12" db="UniProtKB">
        <authorList>
            <consortium name="EnsemblPlants"/>
        </authorList>
    </citation>
    <scope>IDENTIFICATION</scope>
</reference>
<evidence type="ECO:0000313" key="2">
    <source>
        <dbReference type="EMBL" id="PNR27147.1"/>
    </source>
</evidence>
<dbReference type="Pfam" id="PF22936">
    <property type="entry name" value="Pol_BBD"/>
    <property type="match status" value="1"/>
</dbReference>
<keyword evidence="4" id="KW-1185">Reference proteome</keyword>
<accession>A0A2K1ID03</accession>
<dbReference type="Proteomes" id="UP000006727">
    <property type="component" value="Chromosome 26"/>
</dbReference>
<feature type="domain" description="Retrovirus-related Pol polyprotein from transposon TNT 1-94-like beta-barrel" evidence="1">
    <location>
        <begin position="58"/>
        <end position="137"/>
    </location>
</feature>
<dbReference type="Gramene" id="Pp3c26_13980V3.1">
    <property type="protein sequence ID" value="PAC:32918039.CDS.1"/>
    <property type="gene ID" value="Pp3c26_13980"/>
</dbReference>
<dbReference type="InterPro" id="IPR054722">
    <property type="entry name" value="PolX-like_BBD"/>
</dbReference>
<sequence>MHRQQERYNPQSGRRLEHKTQAHIVQEDSTWEESMKTSEMFKAAMMSMDINNHDTASWYLDSGATKHVTGDPSKMYELKTVEDSNVRLAGGTSHSVLGKRNELFKSDGQVNRISNVLYVSGVTKNLLSIGSITDQGCIVTFGPTVSNRERFGSIKNHRTRK</sequence>
<dbReference type="InParanoid" id="A0A2K1ID03"/>
<reference evidence="2 4" key="2">
    <citation type="journal article" date="2018" name="Plant J.">
        <title>The Physcomitrella patens chromosome-scale assembly reveals moss genome structure and evolution.</title>
        <authorList>
            <person name="Lang D."/>
            <person name="Ullrich K.K."/>
            <person name="Murat F."/>
            <person name="Fuchs J."/>
            <person name="Jenkins J."/>
            <person name="Haas F.B."/>
            <person name="Piednoel M."/>
            <person name="Gundlach H."/>
            <person name="Van Bel M."/>
            <person name="Meyberg R."/>
            <person name="Vives C."/>
            <person name="Morata J."/>
            <person name="Symeonidi A."/>
            <person name="Hiss M."/>
            <person name="Muchero W."/>
            <person name="Kamisugi Y."/>
            <person name="Saleh O."/>
            <person name="Blanc G."/>
            <person name="Decker E.L."/>
            <person name="van Gessel N."/>
            <person name="Grimwood J."/>
            <person name="Hayes R.D."/>
            <person name="Graham S.W."/>
            <person name="Gunter L.E."/>
            <person name="McDaniel S.F."/>
            <person name="Hoernstein S.N.W."/>
            <person name="Larsson A."/>
            <person name="Li F.W."/>
            <person name="Perroud P.F."/>
            <person name="Phillips J."/>
            <person name="Ranjan P."/>
            <person name="Rokshar D.S."/>
            <person name="Rothfels C.J."/>
            <person name="Schneider L."/>
            <person name="Shu S."/>
            <person name="Stevenson D.W."/>
            <person name="Thummler F."/>
            <person name="Tillich M."/>
            <person name="Villarreal Aguilar J.C."/>
            <person name="Widiez T."/>
            <person name="Wong G.K."/>
            <person name="Wymore A."/>
            <person name="Zhang Y."/>
            <person name="Zimmer A.D."/>
            <person name="Quatrano R.S."/>
            <person name="Mayer K.F.X."/>
            <person name="Goodstein D."/>
            <person name="Casacuberta J.M."/>
            <person name="Vandepoele K."/>
            <person name="Reski R."/>
            <person name="Cuming A.C."/>
            <person name="Tuskan G.A."/>
            <person name="Maumus F."/>
            <person name="Salse J."/>
            <person name="Schmutz J."/>
            <person name="Rensing S.A."/>
        </authorList>
    </citation>
    <scope>NUCLEOTIDE SEQUENCE [LARGE SCALE GENOMIC DNA]</scope>
    <source>
        <strain evidence="3 4">cv. Gransden 2004</strain>
    </source>
</reference>
<reference evidence="2 4" key="1">
    <citation type="journal article" date="2008" name="Science">
        <title>The Physcomitrella genome reveals evolutionary insights into the conquest of land by plants.</title>
        <authorList>
            <person name="Rensing S."/>
            <person name="Lang D."/>
            <person name="Zimmer A."/>
            <person name="Terry A."/>
            <person name="Salamov A."/>
            <person name="Shapiro H."/>
            <person name="Nishiyama T."/>
            <person name="Perroud P.-F."/>
            <person name="Lindquist E."/>
            <person name="Kamisugi Y."/>
            <person name="Tanahashi T."/>
            <person name="Sakakibara K."/>
            <person name="Fujita T."/>
            <person name="Oishi K."/>
            <person name="Shin-I T."/>
            <person name="Kuroki Y."/>
            <person name="Toyoda A."/>
            <person name="Suzuki Y."/>
            <person name="Hashimoto A."/>
            <person name="Yamaguchi K."/>
            <person name="Sugano A."/>
            <person name="Kohara Y."/>
            <person name="Fujiyama A."/>
            <person name="Anterola A."/>
            <person name="Aoki S."/>
            <person name="Ashton N."/>
            <person name="Barbazuk W.B."/>
            <person name="Barker E."/>
            <person name="Bennetzen J."/>
            <person name="Bezanilla M."/>
            <person name="Blankenship R."/>
            <person name="Cho S.H."/>
            <person name="Dutcher S."/>
            <person name="Estelle M."/>
            <person name="Fawcett J.A."/>
            <person name="Gundlach H."/>
            <person name="Hanada K."/>
            <person name="Heyl A."/>
            <person name="Hicks K.A."/>
            <person name="Hugh J."/>
            <person name="Lohr M."/>
            <person name="Mayer K."/>
            <person name="Melkozernov A."/>
            <person name="Murata T."/>
            <person name="Nelson D."/>
            <person name="Pils B."/>
            <person name="Prigge M."/>
            <person name="Reiss B."/>
            <person name="Renner T."/>
            <person name="Rombauts S."/>
            <person name="Rushton P."/>
            <person name="Sanderfoot A."/>
            <person name="Schween G."/>
            <person name="Shiu S.-H."/>
            <person name="Stueber K."/>
            <person name="Theodoulou F.L."/>
            <person name="Tu H."/>
            <person name="Van de Peer Y."/>
            <person name="Verrier P.J."/>
            <person name="Waters E."/>
            <person name="Wood A."/>
            <person name="Yang L."/>
            <person name="Cove D."/>
            <person name="Cuming A."/>
            <person name="Hasebe M."/>
            <person name="Lucas S."/>
            <person name="Mishler D.B."/>
            <person name="Reski R."/>
            <person name="Grigoriev I."/>
            <person name="Quatrano R.S."/>
            <person name="Boore J.L."/>
        </authorList>
    </citation>
    <scope>NUCLEOTIDE SEQUENCE [LARGE SCALE GENOMIC DNA]</scope>
    <source>
        <strain evidence="3 4">cv. Gransden 2004</strain>
    </source>
</reference>
<dbReference type="EMBL" id="ABEU02000026">
    <property type="protein sequence ID" value="PNR27147.1"/>
    <property type="molecule type" value="Genomic_DNA"/>
</dbReference>
<dbReference type="AlphaFoldDB" id="A0A2K1ID03"/>
<evidence type="ECO:0000313" key="4">
    <source>
        <dbReference type="Proteomes" id="UP000006727"/>
    </source>
</evidence>